<dbReference type="PRINTS" id="PR00412">
    <property type="entry name" value="EPOXHYDRLASE"/>
</dbReference>
<reference evidence="3 4" key="2">
    <citation type="journal article" date="2011" name="J. Bacteriol.">
        <title>Complete genome sequence of strain HTCC2503T of Parvularcula bermudensis, the type species of the order "Parvularculales" in the class Alphaproteobacteria.</title>
        <authorList>
            <person name="Oh H.M."/>
            <person name="Kang I."/>
            <person name="Vergin K.L."/>
            <person name="Kang D."/>
            <person name="Rhee K.H."/>
            <person name="Giovannoni S.J."/>
            <person name="Cho J.C."/>
        </authorList>
    </citation>
    <scope>NUCLEOTIDE SEQUENCE [LARGE SCALE GENOMIC DNA]</scope>
    <source>
        <strain evidence="4">ATCC BAA-594 / HTCC2503 / KCTC 12087</strain>
    </source>
</reference>
<dbReference type="GO" id="GO:0016787">
    <property type="term" value="F:hydrolase activity"/>
    <property type="evidence" value="ECO:0007669"/>
    <property type="project" value="UniProtKB-KW"/>
</dbReference>
<dbReference type="RefSeq" id="WP_013300256.1">
    <property type="nucleotide sequence ID" value="NC_014414.1"/>
</dbReference>
<name>E0THI6_PARBH</name>
<dbReference type="InterPro" id="IPR000639">
    <property type="entry name" value="Epox_hydrolase-like"/>
</dbReference>
<protein>
    <submittedName>
        <fullName evidence="3">Putative hydrolase</fullName>
    </submittedName>
</protein>
<evidence type="ECO:0000256" key="1">
    <source>
        <dbReference type="ARBA" id="ARBA00022801"/>
    </source>
</evidence>
<proteinExistence type="predicted"/>
<dbReference type="EMBL" id="CP002156">
    <property type="protein sequence ID" value="ADM09282.1"/>
    <property type="molecule type" value="Genomic_DNA"/>
</dbReference>
<dbReference type="OrthoDB" id="9804723at2"/>
<organism evidence="3 4">
    <name type="scientific">Parvularcula bermudensis (strain ATCC BAA-594 / HTCC2503 / KCTC 12087)</name>
    <dbReference type="NCBI Taxonomy" id="314260"/>
    <lineage>
        <taxon>Bacteria</taxon>
        <taxon>Pseudomonadati</taxon>
        <taxon>Pseudomonadota</taxon>
        <taxon>Alphaproteobacteria</taxon>
        <taxon>Parvularculales</taxon>
        <taxon>Parvularculaceae</taxon>
        <taxon>Parvularcula</taxon>
    </lineage>
</organism>
<sequence length="287" mass="31762">MEEPYFITTRTFTVGNQSLAVRECGDGLPVLLLHGFPDTAETWDDTLPVLADAGFRAIALHLRGYRPSSLAADGDYSVATIAEDVAALADALGLGRFGIIGHDWGASVAWAAAALWSERVAFVVALAIAPSRYVHASLRELLARPHNLYLAWGPIARWWLRRRNLAFVESCYRKWSPNWHVPEAHMERVKSALSPTNRAAAAVAHYRHARLGRPLPPECGSKVRVPSLAILGDDEPSSRKRMFDTFLGDAQPDQRVVTYDGVGHWPHLEVPERFHDDLLGFLADIDA</sequence>
<dbReference type="HOGENOM" id="CLU_020336_7_3_5"/>
<dbReference type="KEGG" id="pbr:PB2503_06057"/>
<dbReference type="Proteomes" id="UP000001302">
    <property type="component" value="Chromosome"/>
</dbReference>
<gene>
    <name evidence="3" type="ordered locus">PB2503_06057</name>
</gene>
<dbReference type="InterPro" id="IPR029058">
    <property type="entry name" value="AB_hydrolase_fold"/>
</dbReference>
<dbReference type="eggNOG" id="COG0596">
    <property type="taxonomic scope" value="Bacteria"/>
</dbReference>
<keyword evidence="4" id="KW-1185">Reference proteome</keyword>
<keyword evidence="1 3" id="KW-0378">Hydrolase</keyword>
<dbReference type="InterPro" id="IPR000073">
    <property type="entry name" value="AB_hydrolase_1"/>
</dbReference>
<dbReference type="Pfam" id="PF00561">
    <property type="entry name" value="Abhydrolase_1"/>
    <property type="match status" value="1"/>
</dbReference>
<evidence type="ECO:0000259" key="2">
    <source>
        <dbReference type="Pfam" id="PF00561"/>
    </source>
</evidence>
<feature type="domain" description="AB hydrolase-1" evidence="2">
    <location>
        <begin position="29"/>
        <end position="269"/>
    </location>
</feature>
<evidence type="ECO:0000313" key="3">
    <source>
        <dbReference type="EMBL" id="ADM09282.1"/>
    </source>
</evidence>
<dbReference type="Gene3D" id="3.40.50.1820">
    <property type="entry name" value="alpha/beta hydrolase"/>
    <property type="match status" value="1"/>
</dbReference>
<dbReference type="AlphaFoldDB" id="E0THI6"/>
<dbReference type="SUPFAM" id="SSF53474">
    <property type="entry name" value="alpha/beta-Hydrolases"/>
    <property type="match status" value="1"/>
</dbReference>
<evidence type="ECO:0000313" key="4">
    <source>
        <dbReference type="Proteomes" id="UP000001302"/>
    </source>
</evidence>
<reference evidence="4" key="1">
    <citation type="submission" date="2010-08" db="EMBL/GenBank/DDBJ databases">
        <title>Genome sequence of Parvularcula bermudensis HTCC2503.</title>
        <authorList>
            <person name="Kang D.-M."/>
            <person name="Oh H.-M."/>
            <person name="Cho J.-C."/>
        </authorList>
    </citation>
    <scope>NUCLEOTIDE SEQUENCE [LARGE SCALE GENOMIC DNA]</scope>
    <source>
        <strain evidence="4">ATCC BAA-594 / HTCC2503 / KCTC 12087</strain>
    </source>
</reference>
<accession>E0THI6</accession>
<dbReference type="STRING" id="314260.PB2503_06057"/>
<dbReference type="PANTHER" id="PTHR43329">
    <property type="entry name" value="EPOXIDE HYDROLASE"/>
    <property type="match status" value="1"/>
</dbReference>